<dbReference type="InterPro" id="IPR006674">
    <property type="entry name" value="HD_domain"/>
</dbReference>
<dbReference type="EMBL" id="NOKA02000003">
    <property type="protein sequence ID" value="RDY32531.1"/>
    <property type="molecule type" value="Genomic_DNA"/>
</dbReference>
<evidence type="ECO:0000313" key="5">
    <source>
        <dbReference type="EMBL" id="RDY32531.1"/>
    </source>
</evidence>
<evidence type="ECO:0000256" key="2">
    <source>
        <dbReference type="HAMAP-Rule" id="MF_01212"/>
    </source>
</evidence>
<evidence type="ECO:0000256" key="1">
    <source>
        <dbReference type="ARBA" id="ARBA00022801"/>
    </source>
</evidence>
<proteinExistence type="inferred from homology"/>
<dbReference type="CDD" id="cd00077">
    <property type="entry name" value="HDc"/>
    <property type="match status" value="1"/>
</dbReference>
<evidence type="ECO:0000313" key="7">
    <source>
        <dbReference type="Proteomes" id="UP000247523"/>
    </source>
</evidence>
<dbReference type="AlphaFoldDB" id="A0A255JG10"/>
<dbReference type="NCBIfam" id="NF002327">
    <property type="entry name" value="PRK01286.1-2"/>
    <property type="match status" value="1"/>
</dbReference>
<gene>
    <name evidence="4" type="ORF">C8E03_102343</name>
    <name evidence="5" type="ORF">CG710_003620</name>
</gene>
<dbReference type="Proteomes" id="UP000216411">
    <property type="component" value="Unassembled WGS sequence"/>
</dbReference>
<dbReference type="Pfam" id="PF01966">
    <property type="entry name" value="HD"/>
    <property type="match status" value="1"/>
</dbReference>
<accession>A0A255JG10</accession>
<dbReference type="NCBIfam" id="TIGR01353">
    <property type="entry name" value="dGTP_triPase"/>
    <property type="match status" value="1"/>
</dbReference>
<dbReference type="PROSITE" id="PS51831">
    <property type="entry name" value="HD"/>
    <property type="match status" value="1"/>
</dbReference>
<dbReference type="InterPro" id="IPR051094">
    <property type="entry name" value="Diverse_Catalytic_Enzymes"/>
</dbReference>
<evidence type="ECO:0000259" key="3">
    <source>
        <dbReference type="PROSITE" id="PS51831"/>
    </source>
</evidence>
<dbReference type="InterPro" id="IPR023023">
    <property type="entry name" value="dNTPase_2"/>
</dbReference>
<dbReference type="Gene3D" id="1.10.3210.10">
    <property type="entry name" value="Hypothetical protein af1432"/>
    <property type="match status" value="1"/>
</dbReference>
<dbReference type="PANTHER" id="PTHR35795:SF1">
    <property type="entry name" value="BIS(5'-NUCLEOSYL)-TETRAPHOSPHATASE, SYMMETRICAL"/>
    <property type="match status" value="1"/>
</dbReference>
<dbReference type="Proteomes" id="UP000247523">
    <property type="component" value="Unassembled WGS sequence"/>
</dbReference>
<comment type="caution">
    <text evidence="4">The sequence shown here is derived from an EMBL/GenBank/DDBJ whole genome shotgun (WGS) entry which is preliminary data.</text>
</comment>
<keyword evidence="1 2" id="KW-0378">Hydrolase</keyword>
<dbReference type="RefSeq" id="WP_094379573.1">
    <property type="nucleotide sequence ID" value="NZ_NOKA02000003.1"/>
</dbReference>
<reference evidence="5 6" key="1">
    <citation type="journal article" date="2017" name="Genome Announc.">
        <title>Draft Genome Sequence of a Sporulating and Motile Strain of Lachnotalea glycerini Isolated from Water in Quebec City, Canada.</title>
        <authorList>
            <person name="Maheux A.F."/>
            <person name="Boudreau D.K."/>
            <person name="Berube E."/>
            <person name="Boissinot M."/>
            <person name="Raymond F."/>
            <person name="Brodeur S."/>
            <person name="Corbeil J."/>
            <person name="Isabel S."/>
            <person name="Omar R.F."/>
            <person name="Bergeron M.G."/>
        </authorList>
    </citation>
    <scope>NUCLEOTIDE SEQUENCE [LARGE SCALE GENOMIC DNA]</scope>
    <source>
        <strain evidence="5 6">CCRI-19302</strain>
    </source>
</reference>
<comment type="similarity">
    <text evidence="2">Belongs to the dGTPase family. Type 2 subfamily.</text>
</comment>
<dbReference type="SUPFAM" id="SSF109604">
    <property type="entry name" value="HD-domain/PDEase-like"/>
    <property type="match status" value="1"/>
</dbReference>
<feature type="domain" description="HD" evidence="3">
    <location>
        <begin position="75"/>
        <end position="186"/>
    </location>
</feature>
<name>A0A255JG10_9FIRM</name>
<protein>
    <recommendedName>
        <fullName evidence="2">Deoxyguanosinetriphosphate triphosphohydrolase-like protein</fullName>
    </recommendedName>
</protein>
<dbReference type="Pfam" id="PF13286">
    <property type="entry name" value="HD_assoc"/>
    <property type="match status" value="1"/>
</dbReference>
<evidence type="ECO:0000313" key="4">
    <source>
        <dbReference type="EMBL" id="PXV93574.1"/>
    </source>
</evidence>
<sequence length="336" mass="39012">MSIRESLEEWESDYLSEFAALSKNSRGRDVDEPQCDIRPVYQRDRDRILHCKSFRRLKQKTQVFLSPEGDHYRTRLTHTLEVAQTGRTIAKALRLNEDLVEAIALGHDLGHTPFGHAGESALNSVCSQGFRHYEQSIRVVEILEKGGEGLNLTKEVRDGILNHPTHGKPSTLEGKIVRLSDKIAYINHDIDDAIRGHILVEEDIPKKYRKILGSSSKDRLNTIIHDIVRNSYAKPDITMSFEVEKAMKELREFMFENVYRNPKAKSEEIKAKSMLIELFGYYMKHTQDMSKEYRDMIEIKNENVERVVCDYIAGMTDQYAMSRFAQYFMPNSWKIY</sequence>
<organism evidence="4 7">
    <name type="scientific">Lachnotalea glycerini</name>
    <dbReference type="NCBI Taxonomy" id="1763509"/>
    <lineage>
        <taxon>Bacteria</taxon>
        <taxon>Bacillati</taxon>
        <taxon>Bacillota</taxon>
        <taxon>Clostridia</taxon>
        <taxon>Lachnospirales</taxon>
        <taxon>Lachnospiraceae</taxon>
        <taxon>Lachnotalea</taxon>
    </lineage>
</organism>
<reference evidence="4 7" key="2">
    <citation type="submission" date="2018-05" db="EMBL/GenBank/DDBJ databases">
        <title>Genomic Encyclopedia of Type Strains, Phase IV (KMG-IV): sequencing the most valuable type-strain genomes for metagenomic binning, comparative biology and taxonomic classification.</title>
        <authorList>
            <person name="Goeker M."/>
        </authorList>
    </citation>
    <scope>NUCLEOTIDE SEQUENCE [LARGE SCALE GENOMIC DNA]</scope>
    <source>
        <strain evidence="4 7">DSM 28816</strain>
    </source>
</reference>
<dbReference type="EMBL" id="QICS01000002">
    <property type="protein sequence ID" value="PXV93574.1"/>
    <property type="molecule type" value="Genomic_DNA"/>
</dbReference>
<dbReference type="InterPro" id="IPR006261">
    <property type="entry name" value="dGTPase"/>
</dbReference>
<dbReference type="SMART" id="SM00471">
    <property type="entry name" value="HDc"/>
    <property type="match status" value="1"/>
</dbReference>
<keyword evidence="6" id="KW-1185">Reference proteome</keyword>
<dbReference type="InterPro" id="IPR026875">
    <property type="entry name" value="PHydrolase_assoc_dom"/>
</dbReference>
<dbReference type="GO" id="GO:0016793">
    <property type="term" value="F:triphosphoric monoester hydrolase activity"/>
    <property type="evidence" value="ECO:0007669"/>
    <property type="project" value="InterPro"/>
</dbReference>
<evidence type="ECO:0000313" key="6">
    <source>
        <dbReference type="Proteomes" id="UP000216411"/>
    </source>
</evidence>
<dbReference type="PANTHER" id="PTHR35795">
    <property type="entry name" value="SLR1885 PROTEIN"/>
    <property type="match status" value="1"/>
</dbReference>
<dbReference type="InterPro" id="IPR003607">
    <property type="entry name" value="HD/PDEase_dom"/>
</dbReference>
<dbReference type="HAMAP" id="MF_01212">
    <property type="entry name" value="dGTPase_type2"/>
    <property type="match status" value="1"/>
</dbReference>
<reference evidence="5" key="3">
    <citation type="submission" date="2018-07" db="EMBL/GenBank/DDBJ databases">
        <authorList>
            <person name="Quirk P.G."/>
            <person name="Krulwich T.A."/>
        </authorList>
    </citation>
    <scope>NUCLEOTIDE SEQUENCE</scope>
    <source>
        <strain evidence="5">CCRI-19302</strain>
    </source>
</reference>
<dbReference type="OrthoDB" id="9803619at2"/>